<dbReference type="EMBL" id="VEWN01000001">
    <property type="protein sequence ID" value="KAA1058852.1"/>
    <property type="molecule type" value="Genomic_DNA"/>
</dbReference>
<feature type="compositionally biased region" description="Basic and acidic residues" evidence="1">
    <location>
        <begin position="1"/>
        <end position="27"/>
    </location>
</feature>
<evidence type="ECO:0000313" key="5">
    <source>
        <dbReference type="Proteomes" id="UP000325333"/>
    </source>
</evidence>
<evidence type="ECO:0000313" key="2">
    <source>
        <dbReference type="EMBL" id="AIB11528.1"/>
    </source>
</evidence>
<dbReference type="Proteomes" id="UP000325333">
    <property type="component" value="Unassembled WGS sequence"/>
</dbReference>
<dbReference type="Proteomes" id="UP000027186">
    <property type="component" value="Chromosome"/>
</dbReference>
<sequence length="60" mass="6736">MGTEERGHRKDDAPSDAAQRIEDKLIEETGQASGDPDKPVQEKFDELGEKPDIKKKSLRD</sequence>
<gene>
    <name evidence="2" type="ORF">ABAZ39_05785</name>
    <name evidence="3" type="ORF">FH063_001052</name>
</gene>
<dbReference type="RefSeq" id="WP_038527592.1">
    <property type="nucleotide sequence ID" value="NZ_CP007793.1"/>
</dbReference>
<feature type="region of interest" description="Disordered" evidence="1">
    <location>
        <begin position="1"/>
        <end position="60"/>
    </location>
</feature>
<reference evidence="3 5" key="2">
    <citation type="submission" date="2019-07" db="EMBL/GenBank/DDBJ databases">
        <title>Genome sequencing of the stress-tolerant strain Azospirillum brasilense Az19.</title>
        <authorList>
            <person name="Maroniche G.A."/>
            <person name="Garcia J.E."/>
            <person name="Pagnussat L."/>
            <person name="Amenta M."/>
            <person name="Creus C.M."/>
        </authorList>
    </citation>
    <scope>NUCLEOTIDE SEQUENCE [LARGE SCALE GENOMIC DNA]</scope>
    <source>
        <strain evidence="3 5">Az19</strain>
    </source>
</reference>
<dbReference type="AlphaFoldDB" id="A0A060DKM4"/>
<dbReference type="KEGG" id="abq:ABAZ39_05785"/>
<evidence type="ECO:0000256" key="1">
    <source>
        <dbReference type="SAM" id="MobiDB-lite"/>
    </source>
</evidence>
<feature type="compositionally biased region" description="Basic and acidic residues" evidence="1">
    <location>
        <begin position="35"/>
        <end position="60"/>
    </location>
</feature>
<name>A0A060DKM4_9PROT</name>
<dbReference type="EMBL" id="CP007793">
    <property type="protein sequence ID" value="AIB11528.1"/>
    <property type="molecule type" value="Genomic_DNA"/>
</dbReference>
<protein>
    <submittedName>
        <fullName evidence="2">Uncharacterized protein</fullName>
    </submittedName>
</protein>
<evidence type="ECO:0000313" key="4">
    <source>
        <dbReference type="Proteomes" id="UP000027186"/>
    </source>
</evidence>
<organism evidence="2 4">
    <name type="scientific">Azospirillum argentinense</name>
    <dbReference type="NCBI Taxonomy" id="2970906"/>
    <lineage>
        <taxon>Bacteria</taxon>
        <taxon>Pseudomonadati</taxon>
        <taxon>Pseudomonadota</taxon>
        <taxon>Alphaproteobacteria</taxon>
        <taxon>Rhodospirillales</taxon>
        <taxon>Azospirillaceae</taxon>
        <taxon>Azospirillum</taxon>
    </lineage>
</organism>
<proteinExistence type="predicted"/>
<evidence type="ECO:0000313" key="3">
    <source>
        <dbReference type="EMBL" id="KAA1058852.1"/>
    </source>
</evidence>
<reference evidence="2 4" key="1">
    <citation type="journal article" date="2014" name="Genome Announc.">
        <title>Complete Genome Sequence of the Model Rhizosphere Strain Azospirillum brasilense Az39, Successfully Applied in Agriculture.</title>
        <authorList>
            <person name="Rivera D."/>
            <person name="Revale S."/>
            <person name="Molina R."/>
            <person name="Gualpa J."/>
            <person name="Puente M."/>
            <person name="Maroniche G."/>
            <person name="Paris G."/>
            <person name="Baker D."/>
            <person name="Clavijo B."/>
            <person name="McLay K."/>
            <person name="Spaepen S."/>
            <person name="Perticari A."/>
            <person name="Vazquez M."/>
            <person name="Wisniewski-Dye F."/>
            <person name="Watkins C."/>
            <person name="Martinez-Abarca F."/>
            <person name="Vanderleyden J."/>
            <person name="Cassan F."/>
        </authorList>
    </citation>
    <scope>NUCLEOTIDE SEQUENCE [LARGE SCALE GENOMIC DNA]</scope>
    <source>
        <strain evidence="2 4">Az39</strain>
    </source>
</reference>
<accession>A0A060DKM4</accession>